<sequence length="246" mass="26832">MRLPAVSAGPRPLRHYLLAALGLGLAVLFCGLANWQWSRSAEKQALLDRVEVARSAPARDIGEALADPATRDLPVRVASLLELRAQPRLLLDNQQREGRVGLREYALARVPGEPERWLLVDLGWLAMAADRSLPTLSDLPTRIQASGLLTGLPGQGIRLAPNPAPTASPSLINYLDAEELSSQLNLKIVPRLLRLDPDMPIGHARDLNVLPNTLPPAKHQGYALQWAGLSLAALVITFLLFFRSRA</sequence>
<dbReference type="CDD" id="cd06662">
    <property type="entry name" value="SURF1"/>
    <property type="match status" value="1"/>
</dbReference>
<dbReference type="PROSITE" id="PS50895">
    <property type="entry name" value="SURF1"/>
    <property type="match status" value="1"/>
</dbReference>
<protein>
    <recommendedName>
        <fullName evidence="1">SURF1-like protein</fullName>
    </recommendedName>
</protein>
<gene>
    <name evidence="2" type="ORF">SAMN04488509_10868</name>
</gene>
<dbReference type="EMBL" id="FNAG01000008">
    <property type="protein sequence ID" value="SDD83812.1"/>
    <property type="molecule type" value="Genomic_DNA"/>
</dbReference>
<accession>A0A1G6Y0L1</accession>
<keyword evidence="1" id="KW-1003">Cell membrane</keyword>
<organism evidence="2 3">
    <name type="scientific">Aquimonas voraii</name>
    <dbReference type="NCBI Taxonomy" id="265719"/>
    <lineage>
        <taxon>Bacteria</taxon>
        <taxon>Pseudomonadati</taxon>
        <taxon>Pseudomonadota</taxon>
        <taxon>Gammaproteobacteria</taxon>
        <taxon>Lysobacterales</taxon>
        <taxon>Lysobacteraceae</taxon>
        <taxon>Aquimonas</taxon>
    </lineage>
</organism>
<dbReference type="InterPro" id="IPR002994">
    <property type="entry name" value="Surf1/Shy1"/>
</dbReference>
<dbReference type="GO" id="GO:0005886">
    <property type="term" value="C:plasma membrane"/>
    <property type="evidence" value="ECO:0007669"/>
    <property type="project" value="UniProtKB-SubCell"/>
</dbReference>
<keyword evidence="1" id="KW-0812">Transmembrane</keyword>
<comment type="caution">
    <text evidence="1">Lacks conserved residue(s) required for the propagation of feature annotation.</text>
</comment>
<dbReference type="STRING" id="265719.SAMN04488509_10868"/>
<dbReference type="AlphaFoldDB" id="A0A1G6Y0L1"/>
<dbReference type="Proteomes" id="UP000199603">
    <property type="component" value="Unassembled WGS sequence"/>
</dbReference>
<reference evidence="2 3" key="1">
    <citation type="submission" date="2016-10" db="EMBL/GenBank/DDBJ databases">
        <authorList>
            <person name="de Groot N.N."/>
        </authorList>
    </citation>
    <scope>NUCLEOTIDE SEQUENCE [LARGE SCALE GENOMIC DNA]</scope>
    <source>
        <strain evidence="2 3">DSM 16957</strain>
    </source>
</reference>
<feature type="transmembrane region" description="Helical" evidence="1">
    <location>
        <begin position="222"/>
        <end position="242"/>
    </location>
</feature>
<name>A0A1G6Y0L1_9GAMM</name>
<dbReference type="Pfam" id="PF02104">
    <property type="entry name" value="SURF1"/>
    <property type="match status" value="1"/>
</dbReference>
<evidence type="ECO:0000313" key="3">
    <source>
        <dbReference type="Proteomes" id="UP000199603"/>
    </source>
</evidence>
<evidence type="ECO:0000313" key="2">
    <source>
        <dbReference type="EMBL" id="SDD83812.1"/>
    </source>
</evidence>
<keyword evidence="3" id="KW-1185">Reference proteome</keyword>
<keyword evidence="1" id="KW-1133">Transmembrane helix</keyword>
<proteinExistence type="inferred from homology"/>
<evidence type="ECO:0000256" key="1">
    <source>
        <dbReference type="RuleBase" id="RU363076"/>
    </source>
</evidence>
<dbReference type="OrthoDB" id="9789940at2"/>
<keyword evidence="1" id="KW-0472">Membrane</keyword>
<comment type="subcellular location">
    <subcellularLocation>
        <location evidence="1">Cell membrane</location>
        <topology evidence="1">Multi-pass membrane protein</topology>
    </subcellularLocation>
</comment>
<comment type="similarity">
    <text evidence="1">Belongs to the SURF1 family.</text>
</comment>